<keyword evidence="5 10" id="KW-0808">Transferase</keyword>
<dbReference type="InterPro" id="IPR049560">
    <property type="entry name" value="MeTrfase_RsmB-F_NOP2_cat"/>
</dbReference>
<dbReference type="InParanoid" id="A0A168N8I8"/>
<evidence type="ECO:0000313" key="14">
    <source>
        <dbReference type="Proteomes" id="UP000078561"/>
    </source>
</evidence>
<feature type="compositionally biased region" description="Basic and acidic residues" evidence="11">
    <location>
        <begin position="14"/>
        <end position="28"/>
    </location>
</feature>
<evidence type="ECO:0000313" key="13">
    <source>
        <dbReference type="EMBL" id="SAM00035.1"/>
    </source>
</evidence>
<feature type="binding site" evidence="10">
    <location>
        <position position="248"/>
    </location>
    <ligand>
        <name>S-adenosyl-L-methionine</name>
        <dbReference type="ChEBI" id="CHEBI:59789"/>
    </ligand>
</feature>
<comment type="subcellular location">
    <subcellularLocation>
        <location evidence="1">Nucleus</location>
    </subcellularLocation>
</comment>
<keyword evidence="3" id="KW-0820">tRNA-binding</keyword>
<evidence type="ECO:0000256" key="10">
    <source>
        <dbReference type="PROSITE-ProRule" id="PRU01023"/>
    </source>
</evidence>
<dbReference type="GO" id="GO:0005737">
    <property type="term" value="C:cytoplasm"/>
    <property type="evidence" value="ECO:0007669"/>
    <property type="project" value="TreeGrafter"/>
</dbReference>
<dbReference type="Pfam" id="PF01189">
    <property type="entry name" value="Methyltr_RsmB-F"/>
    <property type="match status" value="1"/>
</dbReference>
<dbReference type="InterPro" id="IPR057285">
    <property type="entry name" value="Pre-PUA_NSUN2"/>
</dbReference>
<sequence>MVFRKPGKWKKKGPKPDTRKDSDYKATPHDNATMKKYYQAQHIMKDDHDFDTFYATLKTPLPSTFRITGTKNNASQIRQFIQDHHVAKMQNVIVDGVKYDPPTPVSWYPHSLCYQITCPRPVLRNSPEYSHFQKFLVAENETGNITRQELVSMVPPLLMAIEPGQRVLDMCAAPGSKTGQIVEAVGGSGLVVANDADYKRSQLLVHQLKRLQSPCFMATNHDAAHFPNLSIMDNGIKTPWQFDRVLCDVPCSGDGTVRKNPKVWNEWSQGAAIGLHTVQVQIFLRGAQLVKMGGRIVYSTCSFNPVENEAVVAEVLRLSNGALELKDVSDQLPGLIRRPGLTTWQVMTRENQFISSMDDIENPRARRKFPASVFPPASDNDLHLEKCLRIYPHDQNTGGFFVAVFEKVKPMTLADRLSVEGGQAVVDVQRAEAEEEQLVDSVTAAIANLPSEEYANETEPAQPTSKDVYAKKEAPFDLMAPDNPDLSEIKSFYGLDDSFPMDQFLLRSGLDTKNRQIYHVSRAIQTVLKSPDIKRLHIVNTGVRLFSRQGSLASTTECAFRISSEGAALVQPYLQKQQGDRRVVSIGLDDLKVLLAHAFPRLPDFTATTQTTLTNLAPGGILCVVDVSQADLPANTNMLLPVWRGKSSVNVLLNKHDKKSLCQRLFGITPEPIPVKAVTE</sequence>
<dbReference type="InterPro" id="IPR023270">
    <property type="entry name" value="RCMT_NCL1"/>
</dbReference>
<feature type="binding site" evidence="10">
    <location>
        <position position="222"/>
    </location>
    <ligand>
        <name>S-adenosyl-L-methionine</name>
        <dbReference type="ChEBI" id="CHEBI:59789"/>
    </ligand>
</feature>
<dbReference type="PROSITE" id="PS51686">
    <property type="entry name" value="SAM_MT_RSMB_NOP"/>
    <property type="match status" value="1"/>
</dbReference>
<evidence type="ECO:0000256" key="6">
    <source>
        <dbReference type="ARBA" id="ARBA00022691"/>
    </source>
</evidence>
<dbReference type="InterPro" id="IPR057286">
    <property type="entry name" value="PUA_NSUN2"/>
</dbReference>
<protein>
    <recommendedName>
        <fullName evidence="12">SAM-dependent MTase RsmB/NOP-type domain-containing protein</fullName>
    </recommendedName>
</protein>
<dbReference type="PRINTS" id="PR02008">
    <property type="entry name" value="RCMTFAMILY"/>
</dbReference>
<evidence type="ECO:0000256" key="7">
    <source>
        <dbReference type="ARBA" id="ARBA00022694"/>
    </source>
</evidence>
<feature type="binding site" evidence="10">
    <location>
        <begin position="171"/>
        <end position="177"/>
    </location>
    <ligand>
        <name>S-adenosyl-L-methionine</name>
        <dbReference type="ChEBI" id="CHEBI:59789"/>
    </ligand>
</feature>
<dbReference type="AlphaFoldDB" id="A0A168N8I8"/>
<dbReference type="InterPro" id="IPR029063">
    <property type="entry name" value="SAM-dependent_MTases_sf"/>
</dbReference>
<feature type="domain" description="SAM-dependent MTase RsmB/NOP-type" evidence="12">
    <location>
        <begin position="53"/>
        <end position="408"/>
    </location>
</feature>
<reference evidence="13" key="1">
    <citation type="submission" date="2016-04" db="EMBL/GenBank/DDBJ databases">
        <authorList>
            <person name="Evans L.H."/>
            <person name="Alamgir A."/>
            <person name="Owens N."/>
            <person name="Weber N.D."/>
            <person name="Virtaneva K."/>
            <person name="Barbian K."/>
            <person name="Babar A."/>
            <person name="Rosenke K."/>
        </authorList>
    </citation>
    <scope>NUCLEOTIDE SEQUENCE [LARGE SCALE GENOMIC DNA]</scope>
    <source>
        <strain evidence="13">CBS 101.48</strain>
    </source>
</reference>
<comment type="similarity">
    <text evidence="2 10">Belongs to the class I-like SAM-binding methyltransferase superfamily. RsmB/NOP family.</text>
</comment>
<proteinExistence type="inferred from homology"/>
<gene>
    <name evidence="13" type="primary">ABSGL_05701.1 scaffold 7421</name>
</gene>
<dbReference type="GO" id="GO:0000049">
    <property type="term" value="F:tRNA binding"/>
    <property type="evidence" value="ECO:0007669"/>
    <property type="project" value="UniProtKB-KW"/>
</dbReference>
<evidence type="ECO:0000256" key="4">
    <source>
        <dbReference type="ARBA" id="ARBA00022603"/>
    </source>
</evidence>
<feature type="binding site" evidence="10">
    <location>
        <position position="195"/>
    </location>
    <ligand>
        <name>S-adenosyl-L-methionine</name>
        <dbReference type="ChEBI" id="CHEBI:59789"/>
    </ligand>
</feature>
<dbReference type="Gene3D" id="3.40.50.150">
    <property type="entry name" value="Vaccinia Virus protein VP39"/>
    <property type="match status" value="1"/>
</dbReference>
<organism evidence="13">
    <name type="scientific">Absidia glauca</name>
    <name type="common">Pin mould</name>
    <dbReference type="NCBI Taxonomy" id="4829"/>
    <lineage>
        <taxon>Eukaryota</taxon>
        <taxon>Fungi</taxon>
        <taxon>Fungi incertae sedis</taxon>
        <taxon>Mucoromycota</taxon>
        <taxon>Mucoromycotina</taxon>
        <taxon>Mucoromycetes</taxon>
        <taxon>Mucorales</taxon>
        <taxon>Cunninghamellaceae</taxon>
        <taxon>Absidia</taxon>
    </lineage>
</organism>
<dbReference type="Pfam" id="PF25376">
    <property type="entry name" value="Pre-PUA_NSUN2"/>
    <property type="match status" value="1"/>
</dbReference>
<keyword evidence="8 10" id="KW-0694">RNA-binding</keyword>
<evidence type="ECO:0000256" key="8">
    <source>
        <dbReference type="ARBA" id="ARBA00022884"/>
    </source>
</evidence>
<dbReference type="GO" id="GO:0016428">
    <property type="term" value="F:tRNA (cytidine-5-)-methyltransferase activity"/>
    <property type="evidence" value="ECO:0007669"/>
    <property type="project" value="InterPro"/>
</dbReference>
<dbReference type="OrthoDB" id="6093671at2759"/>
<name>A0A168N8I8_ABSGL</name>
<keyword evidence="6 10" id="KW-0949">S-adenosyl-L-methionine</keyword>
<evidence type="ECO:0000256" key="5">
    <source>
        <dbReference type="ARBA" id="ARBA00022679"/>
    </source>
</evidence>
<dbReference type="PRINTS" id="PR02011">
    <property type="entry name" value="RCMTNCL1"/>
</dbReference>
<dbReference type="SUPFAM" id="SSF53335">
    <property type="entry name" value="S-adenosyl-L-methionine-dependent methyltransferases"/>
    <property type="match status" value="1"/>
</dbReference>
<feature type="active site" description="Nucleophile" evidence="10">
    <location>
        <position position="301"/>
    </location>
</feature>
<dbReference type="PANTHER" id="PTHR22808:SF1">
    <property type="entry name" value="RNA CYTOSINE-C(5)-METHYLTRANSFERASE NSUN2-RELATED"/>
    <property type="match status" value="1"/>
</dbReference>
<dbReference type="EMBL" id="LT553105">
    <property type="protein sequence ID" value="SAM00035.1"/>
    <property type="molecule type" value="Genomic_DNA"/>
</dbReference>
<dbReference type="FunCoup" id="A0A168N8I8">
    <property type="interactions" value="1258"/>
</dbReference>
<dbReference type="PROSITE" id="PS01153">
    <property type="entry name" value="NOL1_NOP2_SUN"/>
    <property type="match status" value="1"/>
</dbReference>
<dbReference type="OMA" id="TQRKHFQ"/>
<dbReference type="GO" id="GO:0030488">
    <property type="term" value="P:tRNA methylation"/>
    <property type="evidence" value="ECO:0007669"/>
    <property type="project" value="TreeGrafter"/>
</dbReference>
<keyword evidence="9" id="KW-0539">Nucleus</keyword>
<accession>A0A168N8I8</accession>
<evidence type="ECO:0000256" key="1">
    <source>
        <dbReference type="ARBA" id="ARBA00004123"/>
    </source>
</evidence>
<feature type="region of interest" description="Disordered" evidence="11">
    <location>
        <begin position="1"/>
        <end position="29"/>
    </location>
</feature>
<keyword evidence="4 10" id="KW-0489">Methyltransferase</keyword>
<dbReference type="GO" id="GO:0005634">
    <property type="term" value="C:nucleus"/>
    <property type="evidence" value="ECO:0007669"/>
    <property type="project" value="UniProtKB-SubCell"/>
</dbReference>
<dbReference type="InterPro" id="IPR023267">
    <property type="entry name" value="RCMT"/>
</dbReference>
<dbReference type="InterPro" id="IPR018314">
    <property type="entry name" value="RsmB/NOL1/NOP2-like_CS"/>
</dbReference>
<dbReference type="STRING" id="4829.A0A168N8I8"/>
<evidence type="ECO:0000256" key="11">
    <source>
        <dbReference type="SAM" id="MobiDB-lite"/>
    </source>
</evidence>
<evidence type="ECO:0000256" key="2">
    <source>
        <dbReference type="ARBA" id="ARBA00007494"/>
    </source>
</evidence>
<dbReference type="Proteomes" id="UP000078561">
    <property type="component" value="Unassembled WGS sequence"/>
</dbReference>
<dbReference type="InterPro" id="IPR001678">
    <property type="entry name" value="MeTrfase_RsmB-F_NOP2_dom"/>
</dbReference>
<evidence type="ECO:0000256" key="3">
    <source>
        <dbReference type="ARBA" id="ARBA00022555"/>
    </source>
</evidence>
<keyword evidence="7" id="KW-0819">tRNA processing</keyword>
<evidence type="ECO:0000256" key="9">
    <source>
        <dbReference type="ARBA" id="ARBA00023242"/>
    </source>
</evidence>
<keyword evidence="14" id="KW-1185">Reference proteome</keyword>
<dbReference type="PANTHER" id="PTHR22808">
    <property type="entry name" value="NCL1 YEAST -RELATED NOL1/NOP2/FMU SUN DOMAIN-CONTAINING"/>
    <property type="match status" value="1"/>
</dbReference>
<evidence type="ECO:0000259" key="12">
    <source>
        <dbReference type="PROSITE" id="PS51686"/>
    </source>
</evidence>
<feature type="compositionally biased region" description="Basic residues" evidence="11">
    <location>
        <begin position="1"/>
        <end position="13"/>
    </location>
</feature>
<dbReference type="Pfam" id="PF25378">
    <property type="entry name" value="PUA_NSUN2"/>
    <property type="match status" value="1"/>
</dbReference>